<dbReference type="GO" id="GO:0005634">
    <property type="term" value="C:nucleus"/>
    <property type="evidence" value="ECO:0007669"/>
    <property type="project" value="UniProtKB-SubCell"/>
</dbReference>
<keyword evidence="3" id="KW-0159">Chromosome partition</keyword>
<evidence type="ECO:0000259" key="6">
    <source>
        <dbReference type="Pfam" id="PF04824"/>
    </source>
</evidence>
<proteinExistence type="inferred from homology"/>
<feature type="domain" description="Rad21/Rec8-like protein N-terminal" evidence="7">
    <location>
        <begin position="1"/>
        <end position="112"/>
    </location>
</feature>
<protein>
    <submittedName>
        <fullName evidence="9">REC8 meiotic recombination protein b</fullName>
    </submittedName>
</protein>
<dbReference type="InterPro" id="IPR039781">
    <property type="entry name" value="Rad21/Rec8-like"/>
</dbReference>
<dbReference type="SUPFAM" id="SSF46785">
    <property type="entry name" value="Winged helix' DNA-binding domain"/>
    <property type="match status" value="1"/>
</dbReference>
<evidence type="ECO:0000256" key="5">
    <source>
        <dbReference type="SAM" id="MobiDB-lite"/>
    </source>
</evidence>
<dbReference type="InterPro" id="IPR036390">
    <property type="entry name" value="WH_DNA-bd_sf"/>
</dbReference>
<evidence type="ECO:0000256" key="3">
    <source>
        <dbReference type="ARBA" id="ARBA00022829"/>
    </source>
</evidence>
<reference evidence="9" key="1">
    <citation type="submission" date="2025-08" db="UniProtKB">
        <authorList>
            <consortium name="RefSeq"/>
        </authorList>
    </citation>
    <scope>IDENTIFICATION</scope>
</reference>
<dbReference type="Pfam" id="PF04824">
    <property type="entry name" value="Rad21_Rec8"/>
    <property type="match status" value="1"/>
</dbReference>
<dbReference type="GO" id="GO:0006302">
    <property type="term" value="P:double-strand break repair"/>
    <property type="evidence" value="ECO:0007669"/>
    <property type="project" value="TreeGrafter"/>
</dbReference>
<dbReference type="GO" id="GO:0030893">
    <property type="term" value="C:meiotic cohesin complex"/>
    <property type="evidence" value="ECO:0007669"/>
    <property type="project" value="TreeGrafter"/>
</dbReference>
<organism evidence="8 9">
    <name type="scientific">Parambassis ranga</name>
    <name type="common">Indian glassy fish</name>
    <dbReference type="NCBI Taxonomy" id="210632"/>
    <lineage>
        <taxon>Eukaryota</taxon>
        <taxon>Metazoa</taxon>
        <taxon>Chordata</taxon>
        <taxon>Craniata</taxon>
        <taxon>Vertebrata</taxon>
        <taxon>Euteleostomi</taxon>
        <taxon>Actinopterygii</taxon>
        <taxon>Neopterygii</taxon>
        <taxon>Teleostei</taxon>
        <taxon>Neoteleostei</taxon>
        <taxon>Acanthomorphata</taxon>
        <taxon>Ovalentaria</taxon>
        <taxon>Ambassidae</taxon>
        <taxon>Parambassis</taxon>
    </lineage>
</organism>
<evidence type="ECO:0000256" key="2">
    <source>
        <dbReference type="ARBA" id="ARBA00009870"/>
    </source>
</evidence>
<evidence type="ECO:0000313" key="8">
    <source>
        <dbReference type="Proteomes" id="UP000515145"/>
    </source>
</evidence>
<dbReference type="OrthoDB" id="10071381at2759"/>
<feature type="compositionally biased region" description="Polar residues" evidence="5">
    <location>
        <begin position="288"/>
        <end position="300"/>
    </location>
</feature>
<dbReference type="Proteomes" id="UP000515145">
    <property type="component" value="Chromosome 20"/>
</dbReference>
<name>A0A6P7KPD9_9TELE</name>
<comment type="similarity">
    <text evidence="2">Belongs to the rad21 family.</text>
</comment>
<dbReference type="InterPro" id="IPR006909">
    <property type="entry name" value="Rad21/Rec8_C_eu"/>
</dbReference>
<dbReference type="RefSeq" id="XP_028289321.1">
    <property type="nucleotide sequence ID" value="XM_028433520.1"/>
</dbReference>
<dbReference type="PANTHER" id="PTHR12585:SF27">
    <property type="entry name" value="MEIOTIC RECOMBINATION PROTEIN REC8 HOMOLOG"/>
    <property type="match status" value="1"/>
</dbReference>
<accession>A0A6P7KPD9</accession>
<feature type="compositionally biased region" description="Basic and acidic residues" evidence="5">
    <location>
        <begin position="417"/>
        <end position="430"/>
    </location>
</feature>
<dbReference type="CTD" id="678633"/>
<feature type="region of interest" description="Disordered" evidence="5">
    <location>
        <begin position="288"/>
        <end position="320"/>
    </location>
</feature>
<keyword evidence="4" id="KW-0539">Nucleus</keyword>
<comment type="subcellular location">
    <subcellularLocation>
        <location evidence="1">Nucleus</location>
    </subcellularLocation>
</comment>
<dbReference type="GeneID" id="114453568"/>
<dbReference type="GO" id="GO:0003682">
    <property type="term" value="F:chromatin binding"/>
    <property type="evidence" value="ECO:0007669"/>
    <property type="project" value="TreeGrafter"/>
</dbReference>
<keyword evidence="8" id="KW-1185">Reference proteome</keyword>
<evidence type="ECO:0000259" key="7">
    <source>
        <dbReference type="Pfam" id="PF04825"/>
    </source>
</evidence>
<gene>
    <name evidence="9" type="primary">rec8b</name>
</gene>
<evidence type="ECO:0000313" key="9">
    <source>
        <dbReference type="RefSeq" id="XP_028289321.1"/>
    </source>
</evidence>
<dbReference type="InParanoid" id="A0A6P7KPD9"/>
<dbReference type="GO" id="GO:0051177">
    <property type="term" value="P:meiotic sister chromatid cohesion"/>
    <property type="evidence" value="ECO:0007669"/>
    <property type="project" value="TreeGrafter"/>
</dbReference>
<sequence>MFYYPNVLIRHSGCFSTIWLAATRAIKVPRRELLRVNVKQTCEDIVEYVTAQVPPPQPNLPRPRFSLYLSSQLQYGVILVYHRQCGFLLEEIQQTIDRLLRSQRCIRIDMAEPDRMALDVLDGLYMMEEAEGAQDPFFGLMEMHQLPSPYKTLQTEFVMAEVDSQHSLVPSPNSTLGKEDFRSPPATITMREKEQFVIPTAEYFDGVDFPEATARDIDLLLDQPELFRREVEDHASRDNEGAITSIDQLKETMLTVSEQSSMLPIDKQIGQTVGVSLAAIAQEMTPQHVTMPTPPSGTSETARDRVTGSPFEEMADPPLRKRGGRQRRQLLFADRHTQISDKEMMQQLENPLAETLDLSKILLQLPSLTKHATPAQLFNAPCGLFLHADLQLLWKQQASITVLPGHGEQQTDEDEVKGESEQDREILRTEGKRRYSNMKEMSTESGSQTAECLSVLDVDISKAEKSLSDMITPVSRWSPQEEVQPMMEAIVEENIEIPEAQTDTESRDMLSWIASSLQRQSEVTFDSLLTPKADRFTAAHTFHKLLELLSAGQVTAHQSKPYHNISINTGRMAA</sequence>
<dbReference type="InterPro" id="IPR006910">
    <property type="entry name" value="Rad21_Rec8_N"/>
</dbReference>
<dbReference type="GO" id="GO:0007059">
    <property type="term" value="P:chromosome segregation"/>
    <property type="evidence" value="ECO:0007669"/>
    <property type="project" value="UniProtKB-KW"/>
</dbReference>
<dbReference type="Pfam" id="PF04825">
    <property type="entry name" value="Rad21_Rec8_N"/>
    <property type="match status" value="1"/>
</dbReference>
<dbReference type="AlphaFoldDB" id="A0A6P7KPD9"/>
<evidence type="ECO:0000256" key="4">
    <source>
        <dbReference type="ARBA" id="ARBA00023242"/>
    </source>
</evidence>
<evidence type="ECO:0000256" key="1">
    <source>
        <dbReference type="ARBA" id="ARBA00004123"/>
    </source>
</evidence>
<feature type="domain" description="Rad21/Rec8-like protein C-terminal eukaryotic" evidence="6">
    <location>
        <begin position="521"/>
        <end position="570"/>
    </location>
</feature>
<dbReference type="PANTHER" id="PTHR12585">
    <property type="entry name" value="SCC1 / RAD21 FAMILY MEMBER"/>
    <property type="match status" value="1"/>
</dbReference>
<feature type="region of interest" description="Disordered" evidence="5">
    <location>
        <begin position="404"/>
        <end position="430"/>
    </location>
</feature>